<accession>X1KSB7</accession>
<organism evidence="1">
    <name type="scientific">marine sediment metagenome</name>
    <dbReference type="NCBI Taxonomy" id="412755"/>
    <lineage>
        <taxon>unclassified sequences</taxon>
        <taxon>metagenomes</taxon>
        <taxon>ecological metagenomes</taxon>
    </lineage>
</organism>
<reference evidence="1" key="1">
    <citation type="journal article" date="2014" name="Front. Microbiol.">
        <title>High frequency of phylogenetically diverse reductive dehalogenase-homologous genes in deep subseafloor sedimentary metagenomes.</title>
        <authorList>
            <person name="Kawai M."/>
            <person name="Futagami T."/>
            <person name="Toyoda A."/>
            <person name="Takaki Y."/>
            <person name="Nishi S."/>
            <person name="Hori S."/>
            <person name="Arai W."/>
            <person name="Tsubouchi T."/>
            <person name="Morono Y."/>
            <person name="Uchiyama I."/>
            <person name="Ito T."/>
            <person name="Fujiyama A."/>
            <person name="Inagaki F."/>
            <person name="Takami H."/>
        </authorList>
    </citation>
    <scope>NUCLEOTIDE SEQUENCE</scope>
    <source>
        <strain evidence="1">Expedition CK06-06</strain>
    </source>
</reference>
<evidence type="ECO:0000313" key="1">
    <source>
        <dbReference type="EMBL" id="GAI09598.1"/>
    </source>
</evidence>
<sequence>MSIALLGGPLDGTVSEGLSHMPIYLVATSLEERPIYKRIACLKCPHMPVPYLFVGYENSAEQERADLVICNPVDGVSYDAAI</sequence>
<protein>
    <submittedName>
        <fullName evidence="1">Uncharacterized protein</fullName>
    </submittedName>
</protein>
<gene>
    <name evidence="1" type="ORF">S06H3_12705</name>
</gene>
<dbReference type="EMBL" id="BARV01006207">
    <property type="protein sequence ID" value="GAI09598.1"/>
    <property type="molecule type" value="Genomic_DNA"/>
</dbReference>
<dbReference type="AlphaFoldDB" id="X1KSB7"/>
<comment type="caution">
    <text evidence="1">The sequence shown here is derived from an EMBL/GenBank/DDBJ whole genome shotgun (WGS) entry which is preliminary data.</text>
</comment>
<name>X1KSB7_9ZZZZ</name>
<proteinExistence type="predicted"/>